<accession>A0AAF0ZVX7</accession>
<protein>
    <submittedName>
        <fullName evidence="1">Uncharacterized protein</fullName>
    </submittedName>
</protein>
<gene>
    <name evidence="1" type="ORF">MTR67_044254</name>
</gene>
<reference evidence="1" key="1">
    <citation type="submission" date="2023-08" db="EMBL/GenBank/DDBJ databases">
        <title>A de novo genome assembly of Solanum verrucosum Schlechtendal, a Mexican diploid species geographically isolated from the other diploid A-genome species in potato relatives.</title>
        <authorList>
            <person name="Hosaka K."/>
        </authorList>
    </citation>
    <scope>NUCLEOTIDE SEQUENCE</scope>
    <source>
        <tissue evidence="1">Young leaves</tissue>
    </source>
</reference>
<dbReference type="Proteomes" id="UP001234989">
    <property type="component" value="Chromosome 10"/>
</dbReference>
<name>A0AAF0ZVX7_SOLVR</name>
<dbReference type="AlphaFoldDB" id="A0AAF0ZVX7"/>
<organism evidence="1 2">
    <name type="scientific">Solanum verrucosum</name>
    <dbReference type="NCBI Taxonomy" id="315347"/>
    <lineage>
        <taxon>Eukaryota</taxon>
        <taxon>Viridiplantae</taxon>
        <taxon>Streptophyta</taxon>
        <taxon>Embryophyta</taxon>
        <taxon>Tracheophyta</taxon>
        <taxon>Spermatophyta</taxon>
        <taxon>Magnoliopsida</taxon>
        <taxon>eudicotyledons</taxon>
        <taxon>Gunneridae</taxon>
        <taxon>Pentapetalae</taxon>
        <taxon>asterids</taxon>
        <taxon>lamiids</taxon>
        <taxon>Solanales</taxon>
        <taxon>Solanaceae</taxon>
        <taxon>Solanoideae</taxon>
        <taxon>Solaneae</taxon>
        <taxon>Solanum</taxon>
    </lineage>
</organism>
<dbReference type="EMBL" id="CP133621">
    <property type="protein sequence ID" value="WMV50869.1"/>
    <property type="molecule type" value="Genomic_DNA"/>
</dbReference>
<keyword evidence="2" id="KW-1185">Reference proteome</keyword>
<evidence type="ECO:0000313" key="1">
    <source>
        <dbReference type="EMBL" id="WMV50869.1"/>
    </source>
</evidence>
<proteinExistence type="predicted"/>
<evidence type="ECO:0000313" key="2">
    <source>
        <dbReference type="Proteomes" id="UP001234989"/>
    </source>
</evidence>
<sequence>MRQTKGESLKSFGDID</sequence>